<dbReference type="Proteomes" id="UP001206595">
    <property type="component" value="Unassembled WGS sequence"/>
</dbReference>
<protein>
    <submittedName>
        <fullName evidence="1">Uncharacterized protein</fullName>
    </submittedName>
</protein>
<dbReference type="EMBL" id="MU621014">
    <property type="protein sequence ID" value="KAI8574990.1"/>
    <property type="molecule type" value="Genomic_DNA"/>
</dbReference>
<keyword evidence="2" id="KW-1185">Reference proteome</keyword>
<organism evidence="1 2">
    <name type="scientific">Umbelopsis ramanniana AG</name>
    <dbReference type="NCBI Taxonomy" id="1314678"/>
    <lineage>
        <taxon>Eukaryota</taxon>
        <taxon>Fungi</taxon>
        <taxon>Fungi incertae sedis</taxon>
        <taxon>Mucoromycota</taxon>
        <taxon>Mucoromycotina</taxon>
        <taxon>Umbelopsidomycetes</taxon>
        <taxon>Umbelopsidales</taxon>
        <taxon>Umbelopsidaceae</taxon>
        <taxon>Umbelopsis</taxon>
    </lineage>
</organism>
<dbReference type="AlphaFoldDB" id="A0AAD5E3Q6"/>
<gene>
    <name evidence="1" type="ORF">K450DRAFT_263853</name>
</gene>
<proteinExistence type="predicted"/>
<accession>A0AAD5E3Q6</accession>
<sequence length="61" mass="7266">MTDLSIWCKWYRKMHAMCFYDINTYISMKGKFTKGNYAKVSCLMSTAKRYCTLCSYSTNEF</sequence>
<evidence type="ECO:0000313" key="1">
    <source>
        <dbReference type="EMBL" id="KAI8574990.1"/>
    </source>
</evidence>
<dbReference type="RefSeq" id="XP_051439996.1">
    <property type="nucleotide sequence ID" value="XM_051592715.1"/>
</dbReference>
<comment type="caution">
    <text evidence="1">The sequence shown here is derived from an EMBL/GenBank/DDBJ whole genome shotgun (WGS) entry which is preliminary data.</text>
</comment>
<reference evidence="1" key="2">
    <citation type="journal article" date="2022" name="Proc. Natl. Acad. Sci. U.S.A.">
        <title>Diploid-dominant life cycles characterize the early evolution of Fungi.</title>
        <authorList>
            <person name="Amses K.R."/>
            <person name="Simmons D.R."/>
            <person name="Longcore J.E."/>
            <person name="Mondo S.J."/>
            <person name="Seto K."/>
            <person name="Jeronimo G.H."/>
            <person name="Bonds A.E."/>
            <person name="Quandt C.A."/>
            <person name="Davis W.J."/>
            <person name="Chang Y."/>
            <person name="Federici B.A."/>
            <person name="Kuo A."/>
            <person name="LaButti K."/>
            <person name="Pangilinan J."/>
            <person name="Andreopoulos W."/>
            <person name="Tritt A."/>
            <person name="Riley R."/>
            <person name="Hundley H."/>
            <person name="Johnson J."/>
            <person name="Lipzen A."/>
            <person name="Barry K."/>
            <person name="Lang B.F."/>
            <person name="Cuomo C.A."/>
            <person name="Buchler N.E."/>
            <person name="Grigoriev I.V."/>
            <person name="Spatafora J.W."/>
            <person name="Stajich J.E."/>
            <person name="James T.Y."/>
        </authorList>
    </citation>
    <scope>NUCLEOTIDE SEQUENCE</scope>
    <source>
        <strain evidence="1">AG</strain>
    </source>
</reference>
<dbReference type="GeneID" id="75918057"/>
<name>A0AAD5E3Q6_UMBRA</name>
<evidence type="ECO:0000313" key="2">
    <source>
        <dbReference type="Proteomes" id="UP001206595"/>
    </source>
</evidence>
<reference evidence="1" key="1">
    <citation type="submission" date="2021-06" db="EMBL/GenBank/DDBJ databases">
        <authorList>
            <consortium name="DOE Joint Genome Institute"/>
            <person name="Mondo S.J."/>
            <person name="Amses K.R."/>
            <person name="Simmons D.R."/>
            <person name="Longcore J.E."/>
            <person name="Seto K."/>
            <person name="Alves G.H."/>
            <person name="Bonds A.E."/>
            <person name="Quandt C.A."/>
            <person name="Davis W.J."/>
            <person name="Chang Y."/>
            <person name="Letcher P.M."/>
            <person name="Powell M.J."/>
            <person name="Kuo A."/>
            <person name="Labutti K."/>
            <person name="Pangilinan J."/>
            <person name="Andreopoulos W."/>
            <person name="Tritt A."/>
            <person name="Riley R."/>
            <person name="Hundley H."/>
            <person name="Johnson J."/>
            <person name="Lipzen A."/>
            <person name="Barry K."/>
            <person name="Berbee M.L."/>
            <person name="Buchler N.E."/>
            <person name="Grigoriev I.V."/>
            <person name="Spatafora J.W."/>
            <person name="Stajich J.E."/>
            <person name="James T.Y."/>
        </authorList>
    </citation>
    <scope>NUCLEOTIDE SEQUENCE</scope>
    <source>
        <strain evidence="1">AG</strain>
    </source>
</reference>